<keyword evidence="7" id="KW-1185">Reference proteome</keyword>
<dbReference type="Gene3D" id="3.20.20.80">
    <property type="entry name" value="Glycosidases"/>
    <property type="match status" value="1"/>
</dbReference>
<dbReference type="EMBL" id="CP071060">
    <property type="protein sequence ID" value="QSI79026.1"/>
    <property type="molecule type" value="Genomic_DNA"/>
</dbReference>
<dbReference type="InterPro" id="IPR001547">
    <property type="entry name" value="Glyco_hydro_5"/>
</dbReference>
<accession>A0ABX7MBA4</accession>
<dbReference type="InterPro" id="IPR051923">
    <property type="entry name" value="Glycosyl_Hydrolase_39"/>
</dbReference>
<evidence type="ECO:0000313" key="6">
    <source>
        <dbReference type="EMBL" id="QSI79026.1"/>
    </source>
</evidence>
<dbReference type="PANTHER" id="PTHR12631">
    <property type="entry name" value="ALPHA-L-IDURONIDASE"/>
    <property type="match status" value="1"/>
</dbReference>
<reference evidence="6 7" key="1">
    <citation type="submission" date="2021-02" db="EMBL/GenBank/DDBJ databases">
        <title>Niveibacterium changnyeongensis HC41.</title>
        <authorList>
            <person name="Kang M."/>
        </authorList>
    </citation>
    <scope>NUCLEOTIDE SEQUENCE [LARGE SCALE GENOMIC DNA]</scope>
    <source>
        <strain evidence="6 7">HC41</strain>
    </source>
</reference>
<evidence type="ECO:0000256" key="2">
    <source>
        <dbReference type="ARBA" id="ARBA00023295"/>
    </source>
</evidence>
<keyword evidence="1 3" id="KW-0378">Hydrolase</keyword>
<comment type="similarity">
    <text evidence="3">Belongs to the glycosyl hydrolase 5 (cellulase A) family.</text>
</comment>
<evidence type="ECO:0000256" key="4">
    <source>
        <dbReference type="SAM" id="SignalP"/>
    </source>
</evidence>
<dbReference type="RefSeq" id="WP_206256326.1">
    <property type="nucleotide sequence ID" value="NZ_CP071060.1"/>
</dbReference>
<evidence type="ECO:0000256" key="3">
    <source>
        <dbReference type="RuleBase" id="RU361153"/>
    </source>
</evidence>
<keyword evidence="4" id="KW-0732">Signal</keyword>
<dbReference type="SUPFAM" id="SSF51445">
    <property type="entry name" value="(Trans)glycosidases"/>
    <property type="match status" value="1"/>
</dbReference>
<gene>
    <name evidence="6" type="ORF">JY500_10605</name>
</gene>
<dbReference type="PANTHER" id="PTHR12631:SF10">
    <property type="entry name" value="BETA-XYLOSIDASE-LIKE PROTEIN-RELATED"/>
    <property type="match status" value="1"/>
</dbReference>
<proteinExistence type="inferred from homology"/>
<dbReference type="Pfam" id="PF00150">
    <property type="entry name" value="Cellulase"/>
    <property type="match status" value="1"/>
</dbReference>
<evidence type="ECO:0000256" key="1">
    <source>
        <dbReference type="ARBA" id="ARBA00022801"/>
    </source>
</evidence>
<feature type="domain" description="Glycoside hydrolase family 5" evidence="5">
    <location>
        <begin position="44"/>
        <end position="301"/>
    </location>
</feature>
<feature type="signal peptide" evidence="4">
    <location>
        <begin position="1"/>
        <end position="39"/>
    </location>
</feature>
<evidence type="ECO:0000259" key="5">
    <source>
        <dbReference type="Pfam" id="PF00150"/>
    </source>
</evidence>
<evidence type="ECO:0000313" key="7">
    <source>
        <dbReference type="Proteomes" id="UP000663570"/>
    </source>
</evidence>
<name>A0ABX7MBA4_9RHOO</name>
<organism evidence="6 7">
    <name type="scientific">Niveibacterium microcysteis</name>
    <dbReference type="NCBI Taxonomy" id="2811415"/>
    <lineage>
        <taxon>Bacteria</taxon>
        <taxon>Pseudomonadati</taxon>
        <taxon>Pseudomonadota</taxon>
        <taxon>Betaproteobacteria</taxon>
        <taxon>Rhodocyclales</taxon>
        <taxon>Rhodocyclaceae</taxon>
        <taxon>Niveibacterium</taxon>
    </lineage>
</organism>
<keyword evidence="2 3" id="KW-0326">Glycosidase</keyword>
<protein>
    <recommendedName>
        <fullName evidence="5">Glycoside hydrolase family 5 domain-containing protein</fullName>
    </recommendedName>
</protein>
<feature type="chain" id="PRO_5047113089" description="Glycoside hydrolase family 5 domain-containing protein" evidence="4">
    <location>
        <begin position="40"/>
        <end position="355"/>
    </location>
</feature>
<dbReference type="Proteomes" id="UP000663570">
    <property type="component" value="Chromosome"/>
</dbReference>
<sequence>MMLCNIDKLPKRAALAMRFTLRATLAVVLLFTASISAVAAKDETPILGVCEHLWGAPTDLIDRTIDAAAAANLKVIRWDTPWKAVEVEKGKLVVPPLWDYIVDRARSKGVQSLMILDYGNKHYDQADKPVSPEAIEAFSRYAEFLARHFAGRVPYFQIWNEWDGRTGNTTPGSARDYARLVSVVYPKIKAVAPDSIVITGSFDSSAYDSLVGYGNKKRTLDDFLSMRETAVTGDAVAIHPYVVYRNGPMRSYDGFAQLLTAAVKRIRATPGFERKPIFITELGWTTASAHERGVSESDQKDYIVRGIKLAKDLGVAAVMLYELRDENTNPRDPEGAFGLLRHDWSPKPVYQSLKR</sequence>
<dbReference type="InterPro" id="IPR017853">
    <property type="entry name" value="GH"/>
</dbReference>